<dbReference type="VEuPathDB" id="VectorBase:SCAU006976"/>
<dbReference type="Proteomes" id="UP000095300">
    <property type="component" value="Unassembled WGS sequence"/>
</dbReference>
<feature type="compositionally biased region" description="Basic and acidic residues" evidence="1">
    <location>
        <begin position="995"/>
        <end position="1010"/>
    </location>
</feature>
<feature type="compositionally biased region" description="Polar residues" evidence="1">
    <location>
        <begin position="68"/>
        <end position="82"/>
    </location>
</feature>
<feature type="region of interest" description="Disordered" evidence="1">
    <location>
        <begin position="457"/>
        <end position="517"/>
    </location>
</feature>
<reference evidence="2" key="1">
    <citation type="submission" date="2020-05" db="UniProtKB">
        <authorList>
            <consortium name="EnsemblMetazoa"/>
        </authorList>
    </citation>
    <scope>IDENTIFICATION</scope>
    <source>
        <strain evidence="2">USDA</strain>
    </source>
</reference>
<feature type="compositionally biased region" description="Polar residues" evidence="1">
    <location>
        <begin position="983"/>
        <end position="994"/>
    </location>
</feature>
<organism evidence="2 3">
    <name type="scientific">Stomoxys calcitrans</name>
    <name type="common">Stable fly</name>
    <name type="synonym">Conops calcitrans</name>
    <dbReference type="NCBI Taxonomy" id="35570"/>
    <lineage>
        <taxon>Eukaryota</taxon>
        <taxon>Metazoa</taxon>
        <taxon>Ecdysozoa</taxon>
        <taxon>Arthropoda</taxon>
        <taxon>Hexapoda</taxon>
        <taxon>Insecta</taxon>
        <taxon>Pterygota</taxon>
        <taxon>Neoptera</taxon>
        <taxon>Endopterygota</taxon>
        <taxon>Diptera</taxon>
        <taxon>Brachycera</taxon>
        <taxon>Muscomorpha</taxon>
        <taxon>Muscoidea</taxon>
        <taxon>Muscidae</taxon>
        <taxon>Stomoxys</taxon>
    </lineage>
</organism>
<dbReference type="InterPro" id="IPR013083">
    <property type="entry name" value="Znf_RING/FYVE/PHD"/>
</dbReference>
<feature type="compositionally biased region" description="Low complexity" evidence="1">
    <location>
        <begin position="1283"/>
        <end position="1309"/>
    </location>
</feature>
<feature type="region of interest" description="Disordered" evidence="1">
    <location>
        <begin position="1269"/>
        <end position="1309"/>
    </location>
</feature>
<proteinExistence type="predicted"/>
<dbReference type="Gene3D" id="3.30.40.10">
    <property type="entry name" value="Zinc/RING finger domain, C3HC4 (zinc finger)"/>
    <property type="match status" value="1"/>
</dbReference>
<evidence type="ECO:0000256" key="1">
    <source>
        <dbReference type="SAM" id="MobiDB-lite"/>
    </source>
</evidence>
<feature type="region of interest" description="Disordered" evidence="1">
    <location>
        <begin position="349"/>
        <end position="376"/>
    </location>
</feature>
<feature type="region of interest" description="Disordered" evidence="1">
    <location>
        <begin position="983"/>
        <end position="1016"/>
    </location>
</feature>
<name>A0A1I8PD09_STOCA</name>
<evidence type="ECO:0000313" key="3">
    <source>
        <dbReference type="Proteomes" id="UP000095300"/>
    </source>
</evidence>
<feature type="compositionally biased region" description="Polar residues" evidence="1">
    <location>
        <begin position="1"/>
        <end position="15"/>
    </location>
</feature>
<gene>
    <name evidence="2" type="primary">106081450</name>
</gene>
<feature type="region of interest" description="Disordered" evidence="1">
    <location>
        <begin position="1"/>
        <end position="22"/>
    </location>
</feature>
<dbReference type="OrthoDB" id="10072397at2759"/>
<sequence>MSVKNLENLTESPSNPKTLITPTTLPSLIVTNLIASSEQGPKDSLSAKNSNSAPSASQSSTGVKDLQDTSQNSDSGKSSSCSPTLLDCSFDSGIAGVLLDNCDMQLHKRIQQCQRILLALERERDHFTTLRNRLGKISERKKKKTVEGPPEFICNVCCAEVNPDDAKTFVTCFICQKYICRSLKCADWLSQTAQWECELCQTSKDSMAQTSSWVAEQMSFNQQKLVYPMRARSEIYIPISECNDSSIHFESVSQIGATSALITAEQKLKIREYVEEIVARLLGGNLDTISVNQLSKSENYLLLFRKYHSRLSNILINLESALTFRAINKGDLPATKTNGIHHHHSYTNGSIVHQREEGSTQPVSRESTPGPDFTDISETRLRHMIQKIITETIDMPPLSKTYAVSEIALDRPSKFAENGGLANGHRHRIEHYFEPTIYQDLLATAVLNKIADKQSNNNRTIAESSPDLTRDRGDSGDLDQNYNIENQSVTSGSSLEPRSDCSYTDTEPNITTNEDKSFDLLHAGRESVTSDYLAGHMVPLPDLSKLPGESEEDDYMSVTSSAVGDSTWENNWLFKKKKPSPLGTGSVSTSSIGMLVPDPKEDVRAQIGDKTADEISDLSELGSDTDDSSMDILRTTVEPINDRLFNKHLIGGQNSKMVLDELIERSSMISNTLPLDQEDVYAETRNIDVEAAGQNEAVNANVSQQNNTAITNNNNQEDQKNLEAPCALKGFRENNSNPLADLSNNNINHEQTDEFKVQSTMEVNSNTTNDVNGVEKDILLNKGNRSNAISTNIITSTNTSTTTNGLTTTNTTLFNDKINLSKNSITESFSNDSNTKISNSKHKQLTNGAMDLHYATEDSCQNVEYEFLMINPCQVDIVVEKDEKSDEDDELASLPQLVPGSIAEREYKKWYNAVEMPNNPYAPEALKRRISGSQERFIDLPNISPSSEQCPLEMITKEKLENNEVDKRESEYRRYSRDYYINQGSKSSQLSSPVRETHKDVTEIEQKPEQAKVASESCQTEEPIVLNLYKAMPAQVVEDSTASSLDTISQQSLQSGGATTSDDSDTIKIYDFKKQETTIITRETNKVTNITEETEIVMAQEETTATARKERPLTLNVSHQAESSVSQTVGTTPTRGSTPAAFKFLQPKRKLLDPSQVLSLEEGDEEQANGASADKPVIEKEVAHALPSVKALAKAFLMTSTTVQQQQSAEKVWPRKTKIMPVTEKDNNSPVKYLENLNIDIDKSEEDMTITSDLSSLETDPTSILKTAEDTKEQNSPPPVNAPAPTSANTTTIATGNHNSTATTTTTPTVPKGVLKTNIAFFENLKNK</sequence>
<protein>
    <submittedName>
        <fullName evidence="2">Uncharacterized protein</fullName>
    </submittedName>
</protein>
<feature type="region of interest" description="Disordered" evidence="1">
    <location>
        <begin position="39"/>
        <end position="82"/>
    </location>
</feature>
<dbReference type="STRING" id="35570.A0A1I8PD09"/>
<accession>A0A1I8PD09</accession>
<feature type="compositionally biased region" description="Low complexity" evidence="1">
    <location>
        <begin position="44"/>
        <end position="60"/>
    </location>
</feature>
<keyword evidence="3" id="KW-1185">Reference proteome</keyword>
<dbReference type="EnsemblMetazoa" id="SCAU006976-RB">
    <property type="protein sequence ID" value="SCAU006976-PB"/>
    <property type="gene ID" value="SCAU006976"/>
</dbReference>
<feature type="compositionally biased region" description="Polar residues" evidence="1">
    <location>
        <begin position="478"/>
        <end position="512"/>
    </location>
</feature>
<evidence type="ECO:0000313" key="2">
    <source>
        <dbReference type="EnsemblMetazoa" id="SCAU006976-PB"/>
    </source>
</evidence>
<feature type="compositionally biased region" description="Polar residues" evidence="1">
    <location>
        <begin position="457"/>
        <end position="467"/>
    </location>
</feature>